<dbReference type="InterPro" id="IPR002921">
    <property type="entry name" value="Fungal_lipase-type"/>
</dbReference>
<dbReference type="PROSITE" id="PS00467">
    <property type="entry name" value="RIBOSOMAL_L2"/>
    <property type="match status" value="1"/>
</dbReference>
<dbReference type="SMART" id="SM01382">
    <property type="entry name" value="Ribosomal_L2_C"/>
    <property type="match status" value="1"/>
</dbReference>
<dbReference type="GO" id="GO:0002181">
    <property type="term" value="P:cytoplasmic translation"/>
    <property type="evidence" value="ECO:0007669"/>
    <property type="project" value="TreeGrafter"/>
</dbReference>
<dbReference type="InterPro" id="IPR014726">
    <property type="entry name" value="Ribosomal_uL2_dom3"/>
</dbReference>
<dbReference type="Pfam" id="PF03947">
    <property type="entry name" value="Ribosomal_L2_C"/>
    <property type="match status" value="1"/>
</dbReference>
<dbReference type="AlphaFoldDB" id="A0A2P6V8L9"/>
<evidence type="ECO:0000256" key="5">
    <source>
        <dbReference type="SAM" id="MobiDB-lite"/>
    </source>
</evidence>
<dbReference type="Gene3D" id="3.40.50.1820">
    <property type="entry name" value="alpha/beta hydrolase"/>
    <property type="match status" value="1"/>
</dbReference>
<dbReference type="EMBL" id="LHPF02000020">
    <property type="protein sequence ID" value="PSC70436.1"/>
    <property type="molecule type" value="Genomic_DNA"/>
</dbReference>
<feature type="region of interest" description="Disordered" evidence="5">
    <location>
        <begin position="1"/>
        <end position="20"/>
    </location>
</feature>
<keyword evidence="4" id="KW-0687">Ribonucleoprotein</keyword>
<keyword evidence="3" id="KW-0689">Ribosomal protein</keyword>
<evidence type="ECO:0000259" key="7">
    <source>
        <dbReference type="SMART" id="SM01383"/>
    </source>
</evidence>
<dbReference type="SUPFAM" id="SSF53474">
    <property type="entry name" value="alpha/beta-Hydrolases"/>
    <property type="match status" value="1"/>
</dbReference>
<dbReference type="InterPro" id="IPR022666">
    <property type="entry name" value="Ribosomal_uL2_RNA-bd_dom"/>
</dbReference>
<dbReference type="PANTHER" id="PTHR13691:SF16">
    <property type="entry name" value="LARGE RIBOSOMAL SUBUNIT PROTEIN UL2"/>
    <property type="match status" value="1"/>
</dbReference>
<dbReference type="PANTHER" id="PTHR13691">
    <property type="entry name" value="RIBOSOMAL PROTEIN L2"/>
    <property type="match status" value="1"/>
</dbReference>
<dbReference type="InterPro" id="IPR022669">
    <property type="entry name" value="Ribosomal_uL2_C"/>
</dbReference>
<dbReference type="FunFam" id="4.10.950.10:FF:000002">
    <property type="entry name" value="60S ribosomal protein L2"/>
    <property type="match status" value="1"/>
</dbReference>
<reference evidence="8 9" key="1">
    <citation type="journal article" date="2018" name="Plant J.">
        <title>Genome sequences of Chlorella sorokiniana UTEX 1602 and Micractinium conductrix SAG 241.80: implications to maltose excretion by a green alga.</title>
        <authorList>
            <person name="Arriola M.B."/>
            <person name="Velmurugan N."/>
            <person name="Zhang Y."/>
            <person name="Plunkett M.H."/>
            <person name="Hondzo H."/>
            <person name="Barney B.M."/>
        </authorList>
    </citation>
    <scope>NUCLEOTIDE SEQUENCE [LARGE SCALE GENOMIC DNA]</scope>
    <source>
        <strain evidence="8 9">SAG 241.80</strain>
    </source>
</reference>
<dbReference type="GO" id="GO:0006629">
    <property type="term" value="P:lipid metabolic process"/>
    <property type="evidence" value="ECO:0007669"/>
    <property type="project" value="InterPro"/>
</dbReference>
<dbReference type="FunFam" id="2.40.50.140:FF:000020">
    <property type="entry name" value="60S ribosomal protein L2"/>
    <property type="match status" value="1"/>
</dbReference>
<sequence>MGRVIRGQRKGAGGVFKSHNTHRKGAAKLRKLDATERNGYIKGVVTEILHDPGRGAPLARVAFRNTIRYATDKQLFIAPEGVYSGQYIYCGKKATLNIGNVKPVGDMPEGTIICNVEEKTGDRGSLARCSGDYAIIVAHNPDAGITRIKLPSGSKKVVSSDCRATVGQVSGGGRTEKPMLKAGRSYHKFRVKRNSWPKVRGVAMNPVEHPHGGGNHQHIGHASTVRRDAPPGQKVGLIAARRTGRIRGTAMVKPDKDWRQAAVVLLAAVASAAAADPTGRRLLFEGCCSGCLAAQPTDPPQPSDEFTSTAVQMAMLAFPQAVGRNTSSGAERQPWQADATALAEQMGAAAAPIFLFGNSTGTDGVVVLGADKVVVSFRGLEGGAGSADTATVLDVDLDPLLLDSASGSSGSNSVVNASVHAGFLRAAQEVYPQMVEAIAALDPTGQLPIFFVGTSLGGAVTTLSACLRPPPMDTRTSAASSTSPCEDQASCLAAANQSAPCANETCGAFDYCAAAAGRNGSDWRQICGDVGEEFAKICDGSNSLYAALLEGALGGGVLGALCDLAPAAFSDLPTCCMVATAGQGMLGGAAGDATAALLPAWLKAAFAFSDPPGGPSPSSFDYLWSYHIGYLLSVPAACVGTTA</sequence>
<dbReference type="Gene3D" id="2.40.50.140">
    <property type="entry name" value="Nucleic acid-binding proteins"/>
    <property type="match status" value="1"/>
</dbReference>
<proteinExistence type="inferred from homology"/>
<evidence type="ECO:0000256" key="4">
    <source>
        <dbReference type="ARBA" id="ARBA00023274"/>
    </source>
</evidence>
<dbReference type="Gene3D" id="2.30.30.30">
    <property type="match status" value="1"/>
</dbReference>
<comment type="similarity">
    <text evidence="1">Belongs to the universal ribosomal protein uL2 family.</text>
</comment>
<dbReference type="SUPFAM" id="SSF50104">
    <property type="entry name" value="Translation proteins SH3-like domain"/>
    <property type="match status" value="1"/>
</dbReference>
<evidence type="ECO:0000256" key="2">
    <source>
        <dbReference type="ARBA" id="ARBA00011838"/>
    </source>
</evidence>
<dbReference type="InterPro" id="IPR014722">
    <property type="entry name" value="Rib_uL2_dom2"/>
</dbReference>
<dbReference type="FunFam" id="2.30.30.30:FF:000006">
    <property type="entry name" value="60S ribosomal protein L8"/>
    <property type="match status" value="1"/>
</dbReference>
<evidence type="ECO:0000259" key="6">
    <source>
        <dbReference type="SMART" id="SM01382"/>
    </source>
</evidence>
<evidence type="ECO:0000313" key="8">
    <source>
        <dbReference type="EMBL" id="PSC70436.1"/>
    </source>
</evidence>
<dbReference type="InterPro" id="IPR002171">
    <property type="entry name" value="Ribosomal_uL2"/>
</dbReference>
<comment type="subunit">
    <text evidence="2">Part of the 50S ribosomal subunit.</text>
</comment>
<accession>A0A2P6V8L9</accession>
<feature type="region of interest" description="Disordered" evidence="5">
    <location>
        <begin position="208"/>
        <end position="230"/>
    </location>
</feature>
<dbReference type="NCBIfam" id="NF007180">
    <property type="entry name" value="PRK09612.1"/>
    <property type="match status" value="1"/>
</dbReference>
<evidence type="ECO:0000256" key="3">
    <source>
        <dbReference type="ARBA" id="ARBA00022980"/>
    </source>
</evidence>
<dbReference type="Gene3D" id="4.10.950.10">
    <property type="entry name" value="Ribosomal protein L2, domain 3"/>
    <property type="match status" value="1"/>
</dbReference>
<evidence type="ECO:0000256" key="1">
    <source>
        <dbReference type="ARBA" id="ARBA00005636"/>
    </source>
</evidence>
<dbReference type="Pfam" id="PF00181">
    <property type="entry name" value="Ribosomal_L2_N"/>
    <property type="match status" value="1"/>
</dbReference>
<keyword evidence="9" id="KW-1185">Reference proteome</keyword>
<dbReference type="InterPro" id="IPR008991">
    <property type="entry name" value="Translation_prot_SH3-like_sf"/>
</dbReference>
<dbReference type="GO" id="GO:0003723">
    <property type="term" value="F:RNA binding"/>
    <property type="evidence" value="ECO:0007669"/>
    <property type="project" value="InterPro"/>
</dbReference>
<protein>
    <submittedName>
        <fullName evidence="8">60S ribosomal L8-like</fullName>
    </submittedName>
</protein>
<name>A0A2P6V8L9_9CHLO</name>
<dbReference type="InterPro" id="IPR029058">
    <property type="entry name" value="AB_hydrolase_fold"/>
</dbReference>
<dbReference type="Proteomes" id="UP000239649">
    <property type="component" value="Unassembled WGS sequence"/>
</dbReference>
<evidence type="ECO:0000313" key="9">
    <source>
        <dbReference type="Proteomes" id="UP000239649"/>
    </source>
</evidence>
<feature type="domain" description="Large ribosomal subunit protein uL2 RNA-binding" evidence="7">
    <location>
        <begin position="11"/>
        <end position="90"/>
    </location>
</feature>
<dbReference type="STRING" id="554055.A0A2P6V8L9"/>
<dbReference type="SUPFAM" id="SSF50249">
    <property type="entry name" value="Nucleic acid-binding proteins"/>
    <property type="match status" value="1"/>
</dbReference>
<dbReference type="InterPro" id="IPR012340">
    <property type="entry name" value="NA-bd_OB-fold"/>
</dbReference>
<dbReference type="GO" id="GO:0022625">
    <property type="term" value="C:cytosolic large ribosomal subunit"/>
    <property type="evidence" value="ECO:0007669"/>
    <property type="project" value="TreeGrafter"/>
</dbReference>
<dbReference type="InterPro" id="IPR022671">
    <property type="entry name" value="Ribosomal_uL2_CS"/>
</dbReference>
<dbReference type="InterPro" id="IPR023672">
    <property type="entry name" value="Ribosomal_uL2_arc_euk"/>
</dbReference>
<gene>
    <name evidence="8" type="ORF">C2E20_6155</name>
</gene>
<comment type="caution">
    <text evidence="8">The sequence shown here is derived from an EMBL/GenBank/DDBJ whole genome shotgun (WGS) entry which is preliminary data.</text>
</comment>
<dbReference type="Pfam" id="PF01764">
    <property type="entry name" value="Lipase_3"/>
    <property type="match status" value="1"/>
</dbReference>
<organism evidence="8 9">
    <name type="scientific">Micractinium conductrix</name>
    <dbReference type="NCBI Taxonomy" id="554055"/>
    <lineage>
        <taxon>Eukaryota</taxon>
        <taxon>Viridiplantae</taxon>
        <taxon>Chlorophyta</taxon>
        <taxon>core chlorophytes</taxon>
        <taxon>Trebouxiophyceae</taxon>
        <taxon>Chlorellales</taxon>
        <taxon>Chlorellaceae</taxon>
        <taxon>Chlorella clade</taxon>
        <taxon>Micractinium</taxon>
    </lineage>
</organism>
<dbReference type="GO" id="GO:0003735">
    <property type="term" value="F:structural constituent of ribosome"/>
    <property type="evidence" value="ECO:0007669"/>
    <property type="project" value="InterPro"/>
</dbReference>
<dbReference type="SMART" id="SM01383">
    <property type="entry name" value="Ribosomal_L2"/>
    <property type="match status" value="1"/>
</dbReference>
<feature type="domain" description="Large ribosomal subunit protein uL2 C-terminal" evidence="6">
    <location>
        <begin position="96"/>
        <end position="231"/>
    </location>
</feature>
<dbReference type="OrthoDB" id="585154at2759"/>